<sequence length="101" mass="11926">MHNIFLRETRTKICVSSIFLSVSIEYIKNVLKDKQKERKRETTQSSRNKGARRKLNKTSVNCSPGWRNIIHRDIIYNIKERSRDSPLYSSQSRSFLSSLCF</sequence>
<organism evidence="2 3">
    <name type="scientific">Orchesella dallaii</name>
    <dbReference type="NCBI Taxonomy" id="48710"/>
    <lineage>
        <taxon>Eukaryota</taxon>
        <taxon>Metazoa</taxon>
        <taxon>Ecdysozoa</taxon>
        <taxon>Arthropoda</taxon>
        <taxon>Hexapoda</taxon>
        <taxon>Collembola</taxon>
        <taxon>Entomobryomorpha</taxon>
        <taxon>Entomobryoidea</taxon>
        <taxon>Orchesellidae</taxon>
        <taxon>Orchesellinae</taxon>
        <taxon>Orchesella</taxon>
    </lineage>
</organism>
<evidence type="ECO:0000256" key="1">
    <source>
        <dbReference type="SAM" id="MobiDB-lite"/>
    </source>
</evidence>
<comment type="caution">
    <text evidence="2">The sequence shown here is derived from an EMBL/GenBank/DDBJ whole genome shotgun (WGS) entry which is preliminary data.</text>
</comment>
<dbReference type="EMBL" id="CAXLJM020000046">
    <property type="protein sequence ID" value="CAL8111152.1"/>
    <property type="molecule type" value="Genomic_DNA"/>
</dbReference>
<name>A0ABP1QWT7_9HEXA</name>
<dbReference type="Proteomes" id="UP001642540">
    <property type="component" value="Unassembled WGS sequence"/>
</dbReference>
<feature type="compositionally biased region" description="Basic and acidic residues" evidence="1">
    <location>
        <begin position="33"/>
        <end position="42"/>
    </location>
</feature>
<protein>
    <submittedName>
        <fullName evidence="2">Uncharacterized protein</fullName>
    </submittedName>
</protein>
<evidence type="ECO:0000313" key="2">
    <source>
        <dbReference type="EMBL" id="CAL8111152.1"/>
    </source>
</evidence>
<gene>
    <name evidence="2" type="ORF">ODALV1_LOCUS14776</name>
</gene>
<feature type="region of interest" description="Disordered" evidence="1">
    <location>
        <begin position="33"/>
        <end position="61"/>
    </location>
</feature>
<reference evidence="2 3" key="1">
    <citation type="submission" date="2024-08" db="EMBL/GenBank/DDBJ databases">
        <authorList>
            <person name="Cucini C."/>
            <person name="Frati F."/>
        </authorList>
    </citation>
    <scope>NUCLEOTIDE SEQUENCE [LARGE SCALE GENOMIC DNA]</scope>
</reference>
<proteinExistence type="predicted"/>
<evidence type="ECO:0000313" key="3">
    <source>
        <dbReference type="Proteomes" id="UP001642540"/>
    </source>
</evidence>
<accession>A0ABP1QWT7</accession>
<keyword evidence="3" id="KW-1185">Reference proteome</keyword>